<name>A0ABP7UC09_9FLAO</name>
<keyword evidence="3" id="KW-0133">Cell shape</keyword>
<keyword evidence="8" id="KW-1185">Reference proteome</keyword>
<dbReference type="RefSeq" id="WP_345088956.1">
    <property type="nucleotide sequence ID" value="NZ_BAABCS010000002.1"/>
</dbReference>
<evidence type="ECO:0000313" key="7">
    <source>
        <dbReference type="EMBL" id="GAA4039959.1"/>
    </source>
</evidence>
<comment type="caution">
    <text evidence="7">The sequence shown here is derived from an EMBL/GenBank/DDBJ whole genome shotgun (WGS) entry which is preliminary data.</text>
</comment>
<dbReference type="SUPFAM" id="SSF55729">
    <property type="entry name" value="Acyl-CoA N-acyltransferases (Nat)"/>
    <property type="match status" value="2"/>
</dbReference>
<comment type="similarity">
    <text evidence="1">Belongs to the FemABX family.</text>
</comment>
<keyword evidence="6" id="KW-0961">Cell wall biogenesis/degradation</keyword>
<gene>
    <name evidence="7" type="ORF">GCM10022388_00620</name>
</gene>
<dbReference type="InterPro" id="IPR016181">
    <property type="entry name" value="Acyl_CoA_acyltransferase"/>
</dbReference>
<keyword evidence="4" id="KW-0573">Peptidoglycan synthesis</keyword>
<dbReference type="Pfam" id="PF02388">
    <property type="entry name" value="FemAB"/>
    <property type="match status" value="1"/>
</dbReference>
<sequence length="356" mass="40769">MNFLISKEPRWIQKWDEFLLKENRGSHLIYSQWLQSYASYGFDYEIFIVHESEEIIGGYGAVIAKSFFFKFYIVPHGPIVSAGQEDKLERILTQLSTQAKKHSCCYVQYSLPVSNELEIEPHVYSSQKLNTINLIGKGGNLFKYVYSNYGINWVAFNTTTSSDELLQQMSVQVRRNVNLSYKNAAEISFAKTEEECKLAYKVIEDNAKEAHYSVRAFEDFKATILELVAKERAYLLTAKIDGVIKGAGFAVNCGNHLTYISGGTKKEKPDLKLGYLLHWELIKKSYELGYKGYNISMGGSKGVMEFKAKFNTQTISFGTPHRHVIIKPIIFKLYLILNSIFVKNKKTISVLLKRFK</sequence>
<accession>A0ABP7UC09</accession>
<dbReference type="InterPro" id="IPR003447">
    <property type="entry name" value="FEMABX"/>
</dbReference>
<evidence type="ECO:0000256" key="6">
    <source>
        <dbReference type="ARBA" id="ARBA00023316"/>
    </source>
</evidence>
<evidence type="ECO:0000256" key="1">
    <source>
        <dbReference type="ARBA" id="ARBA00009943"/>
    </source>
</evidence>
<evidence type="ECO:0000313" key="8">
    <source>
        <dbReference type="Proteomes" id="UP001500426"/>
    </source>
</evidence>
<evidence type="ECO:0000256" key="2">
    <source>
        <dbReference type="ARBA" id="ARBA00022679"/>
    </source>
</evidence>
<dbReference type="PANTHER" id="PTHR36174:SF1">
    <property type="entry name" value="LIPID II:GLYCINE GLYCYLTRANSFERASE"/>
    <property type="match status" value="1"/>
</dbReference>
<dbReference type="InterPro" id="IPR050644">
    <property type="entry name" value="PG_Glycine_Bridge_Synth"/>
</dbReference>
<dbReference type="EMBL" id="BAABCS010000002">
    <property type="protein sequence ID" value="GAA4039959.1"/>
    <property type="molecule type" value="Genomic_DNA"/>
</dbReference>
<keyword evidence="2" id="KW-0808">Transferase</keyword>
<reference evidence="8" key="1">
    <citation type="journal article" date="2019" name="Int. J. Syst. Evol. Microbiol.">
        <title>The Global Catalogue of Microorganisms (GCM) 10K type strain sequencing project: providing services to taxonomists for standard genome sequencing and annotation.</title>
        <authorList>
            <consortium name="The Broad Institute Genomics Platform"/>
            <consortium name="The Broad Institute Genome Sequencing Center for Infectious Disease"/>
            <person name="Wu L."/>
            <person name="Ma J."/>
        </authorList>
    </citation>
    <scope>NUCLEOTIDE SEQUENCE [LARGE SCALE GENOMIC DNA]</scope>
    <source>
        <strain evidence="8">JCM 17068</strain>
    </source>
</reference>
<evidence type="ECO:0008006" key="9">
    <source>
        <dbReference type="Google" id="ProtNLM"/>
    </source>
</evidence>
<proteinExistence type="inferred from homology"/>
<evidence type="ECO:0000256" key="3">
    <source>
        <dbReference type="ARBA" id="ARBA00022960"/>
    </source>
</evidence>
<evidence type="ECO:0000256" key="4">
    <source>
        <dbReference type="ARBA" id="ARBA00022984"/>
    </source>
</evidence>
<dbReference type="Gene3D" id="3.40.630.30">
    <property type="match status" value="2"/>
</dbReference>
<dbReference type="PROSITE" id="PS51191">
    <property type="entry name" value="FEMABX"/>
    <property type="match status" value="1"/>
</dbReference>
<keyword evidence="5" id="KW-0012">Acyltransferase</keyword>
<protein>
    <recommendedName>
        <fullName evidence="9">Peptidoglycan bridge formation glycyltransferase FemA/FemB family protein</fullName>
    </recommendedName>
</protein>
<evidence type="ECO:0000256" key="5">
    <source>
        <dbReference type="ARBA" id="ARBA00023315"/>
    </source>
</evidence>
<dbReference type="PANTHER" id="PTHR36174">
    <property type="entry name" value="LIPID II:GLYCINE GLYCYLTRANSFERASE"/>
    <property type="match status" value="1"/>
</dbReference>
<dbReference type="Proteomes" id="UP001500426">
    <property type="component" value="Unassembled WGS sequence"/>
</dbReference>
<organism evidence="7 8">
    <name type="scientific">Flavobacterium chungnamense</name>
    <dbReference type="NCBI Taxonomy" id="706182"/>
    <lineage>
        <taxon>Bacteria</taxon>
        <taxon>Pseudomonadati</taxon>
        <taxon>Bacteroidota</taxon>
        <taxon>Flavobacteriia</taxon>
        <taxon>Flavobacteriales</taxon>
        <taxon>Flavobacteriaceae</taxon>
        <taxon>Flavobacterium</taxon>
    </lineage>
</organism>